<dbReference type="SMART" id="SM00829">
    <property type="entry name" value="PKS_ER"/>
    <property type="match status" value="1"/>
</dbReference>
<accession>A0A9X3SCX1</accession>
<proteinExistence type="predicted"/>
<sequence>MKGWVEGPEARDDLPEPEGDTIVAVRATSVNNIDRFTKGVLGHDFAGVTDDGSEVFGVVWGGAWAERIVPGELIAPKPSSLSMAEAGAAGLAGLFALVYVESLGLKGGERVLIEGANGGAGAFAIQLCVAAGATVITPALAIDEAYLRGLGASEVVSREEHPATDHVIDFVSPARGIMASNGSMARLGELIDAHSIRVPICEAFSFGQVPEALEAFGEHKQGKLSVA</sequence>
<dbReference type="SUPFAM" id="SSF50129">
    <property type="entry name" value="GroES-like"/>
    <property type="match status" value="1"/>
</dbReference>
<dbReference type="SUPFAM" id="SSF51735">
    <property type="entry name" value="NAD(P)-binding Rossmann-fold domains"/>
    <property type="match status" value="1"/>
</dbReference>
<evidence type="ECO:0000313" key="3">
    <source>
        <dbReference type="Proteomes" id="UP001147653"/>
    </source>
</evidence>
<evidence type="ECO:0000313" key="2">
    <source>
        <dbReference type="EMBL" id="MDA0179162.1"/>
    </source>
</evidence>
<organism evidence="2 3">
    <name type="scientific">Solirubrobacter phytolaccae</name>
    <dbReference type="NCBI Taxonomy" id="1404360"/>
    <lineage>
        <taxon>Bacteria</taxon>
        <taxon>Bacillati</taxon>
        <taxon>Actinomycetota</taxon>
        <taxon>Thermoleophilia</taxon>
        <taxon>Solirubrobacterales</taxon>
        <taxon>Solirubrobacteraceae</taxon>
        <taxon>Solirubrobacter</taxon>
    </lineage>
</organism>
<feature type="domain" description="Enoyl reductase (ER)" evidence="1">
    <location>
        <begin position="3"/>
        <end position="226"/>
    </location>
</feature>
<dbReference type="RefSeq" id="WP_270023426.1">
    <property type="nucleotide sequence ID" value="NZ_JAPDDP010000003.1"/>
</dbReference>
<dbReference type="PANTHER" id="PTHR11695:SF294">
    <property type="entry name" value="RETICULON-4-INTERACTING PROTEIN 1, MITOCHONDRIAL"/>
    <property type="match status" value="1"/>
</dbReference>
<dbReference type="Proteomes" id="UP001147653">
    <property type="component" value="Unassembled WGS sequence"/>
</dbReference>
<dbReference type="InterPro" id="IPR020843">
    <property type="entry name" value="ER"/>
</dbReference>
<dbReference type="AlphaFoldDB" id="A0A9X3SCX1"/>
<name>A0A9X3SCX1_9ACTN</name>
<dbReference type="InterPro" id="IPR036291">
    <property type="entry name" value="NAD(P)-bd_dom_sf"/>
</dbReference>
<comment type="caution">
    <text evidence="2">The sequence shown here is derived from an EMBL/GenBank/DDBJ whole genome shotgun (WGS) entry which is preliminary data.</text>
</comment>
<dbReference type="InterPro" id="IPR011032">
    <property type="entry name" value="GroES-like_sf"/>
</dbReference>
<dbReference type="GO" id="GO:0016491">
    <property type="term" value="F:oxidoreductase activity"/>
    <property type="evidence" value="ECO:0007669"/>
    <property type="project" value="InterPro"/>
</dbReference>
<evidence type="ECO:0000259" key="1">
    <source>
        <dbReference type="SMART" id="SM00829"/>
    </source>
</evidence>
<dbReference type="EMBL" id="JAPDDP010000003">
    <property type="protein sequence ID" value="MDA0179162.1"/>
    <property type="molecule type" value="Genomic_DNA"/>
</dbReference>
<gene>
    <name evidence="2" type="ORF">OJ997_02550</name>
</gene>
<protein>
    <recommendedName>
        <fullName evidence="1">Enoyl reductase (ER) domain-containing protein</fullName>
    </recommendedName>
</protein>
<dbReference type="Gene3D" id="3.90.180.10">
    <property type="entry name" value="Medium-chain alcohol dehydrogenases, catalytic domain"/>
    <property type="match status" value="1"/>
</dbReference>
<keyword evidence="3" id="KW-1185">Reference proteome</keyword>
<dbReference type="InterPro" id="IPR050700">
    <property type="entry name" value="YIM1/Zinc_Alcohol_DH_Fams"/>
</dbReference>
<reference evidence="2" key="1">
    <citation type="submission" date="2022-10" db="EMBL/GenBank/DDBJ databases">
        <title>The WGS of Solirubrobacter phytolaccae KCTC 29190.</title>
        <authorList>
            <person name="Jiang Z."/>
        </authorList>
    </citation>
    <scope>NUCLEOTIDE SEQUENCE</scope>
    <source>
        <strain evidence="2">KCTC 29190</strain>
    </source>
</reference>
<dbReference type="PANTHER" id="PTHR11695">
    <property type="entry name" value="ALCOHOL DEHYDROGENASE RELATED"/>
    <property type="match status" value="1"/>
</dbReference>